<evidence type="ECO:0000313" key="2">
    <source>
        <dbReference type="Proteomes" id="UP001228690"/>
    </source>
</evidence>
<keyword evidence="2" id="KW-1185">Reference proteome</keyword>
<dbReference type="EMBL" id="CP123443">
    <property type="protein sequence ID" value="WGK69821.1"/>
    <property type="molecule type" value="Genomic_DNA"/>
</dbReference>
<organism evidence="1 2">
    <name type="scientific">Candidatus Haliotispira prima</name>
    <dbReference type="NCBI Taxonomy" id="3034016"/>
    <lineage>
        <taxon>Bacteria</taxon>
        <taxon>Pseudomonadati</taxon>
        <taxon>Spirochaetota</taxon>
        <taxon>Spirochaetia</taxon>
        <taxon>Spirochaetales</taxon>
        <taxon>Spirochaetaceae</taxon>
        <taxon>Candidatus Haliotispira</taxon>
    </lineage>
</organism>
<accession>A0ABY8MJ23</accession>
<reference evidence="1 2" key="1">
    <citation type="submission" date="2023-04" db="EMBL/GenBank/DDBJ databases">
        <title>Spirochaete genome identified in red abalone sample constitutes a novel genus.</title>
        <authorList>
            <person name="Sharma S.P."/>
            <person name="Purcell C.M."/>
            <person name="Hyde J.R."/>
            <person name="Severin A.J."/>
        </authorList>
    </citation>
    <scope>NUCLEOTIDE SEQUENCE [LARGE SCALE GENOMIC DNA]</scope>
    <source>
        <strain evidence="1 2">SP-2023</strain>
    </source>
</reference>
<evidence type="ECO:0000313" key="1">
    <source>
        <dbReference type="EMBL" id="WGK69821.1"/>
    </source>
</evidence>
<dbReference type="Proteomes" id="UP001228690">
    <property type="component" value="Chromosome"/>
</dbReference>
<proteinExistence type="predicted"/>
<gene>
    <name evidence="1" type="ORF">P0082_02875</name>
</gene>
<sequence>MEFGSGIRLSTVKAALPVAVDQTSPGWYGANEPYRFCLLSGTTLILCEIGIVRKIIVRYTHAACDSSPHHFVAIVEKSDVVKCNAVKLGDESFPAGQQST</sequence>
<protein>
    <submittedName>
        <fullName evidence="1">Uncharacterized protein</fullName>
    </submittedName>
</protein>
<name>A0ABY8MJ23_9SPIO</name>
<dbReference type="RefSeq" id="WP_326928013.1">
    <property type="nucleotide sequence ID" value="NZ_CP123443.1"/>
</dbReference>